<organism evidence="2 3">
    <name type="scientific">Populus trichocarpa</name>
    <name type="common">Western balsam poplar</name>
    <name type="synonym">Populus balsamifera subsp. trichocarpa</name>
    <dbReference type="NCBI Taxonomy" id="3694"/>
    <lineage>
        <taxon>Eukaryota</taxon>
        <taxon>Viridiplantae</taxon>
        <taxon>Streptophyta</taxon>
        <taxon>Embryophyta</taxon>
        <taxon>Tracheophyta</taxon>
        <taxon>Spermatophyta</taxon>
        <taxon>Magnoliopsida</taxon>
        <taxon>eudicotyledons</taxon>
        <taxon>Gunneridae</taxon>
        <taxon>Pentapetalae</taxon>
        <taxon>rosids</taxon>
        <taxon>fabids</taxon>
        <taxon>Malpighiales</taxon>
        <taxon>Salicaceae</taxon>
        <taxon>Saliceae</taxon>
        <taxon>Populus</taxon>
    </lineage>
</organism>
<sequence>MFKCRHDFFAAACSQPVQASQLKSLEMDVNLSMFNYAILVRVCLSGGLYCMLGGLKQL</sequence>
<feature type="transmembrane region" description="Helical" evidence="1">
    <location>
        <begin position="35"/>
        <end position="55"/>
    </location>
</feature>
<reference evidence="2 3" key="1">
    <citation type="journal article" date="2006" name="Science">
        <title>The genome of black cottonwood, Populus trichocarpa (Torr. &amp; Gray).</title>
        <authorList>
            <person name="Tuskan G.A."/>
            <person name="Difazio S."/>
            <person name="Jansson S."/>
            <person name="Bohlmann J."/>
            <person name="Grigoriev I."/>
            <person name="Hellsten U."/>
            <person name="Putnam N."/>
            <person name="Ralph S."/>
            <person name="Rombauts S."/>
            <person name="Salamov A."/>
            <person name="Schein J."/>
            <person name="Sterck L."/>
            <person name="Aerts A."/>
            <person name="Bhalerao R.R."/>
            <person name="Bhalerao R.P."/>
            <person name="Blaudez D."/>
            <person name="Boerjan W."/>
            <person name="Brun A."/>
            <person name="Brunner A."/>
            <person name="Busov V."/>
            <person name="Campbell M."/>
            <person name="Carlson J."/>
            <person name="Chalot M."/>
            <person name="Chapman J."/>
            <person name="Chen G.L."/>
            <person name="Cooper D."/>
            <person name="Coutinho P.M."/>
            <person name="Couturier J."/>
            <person name="Covert S."/>
            <person name="Cronk Q."/>
            <person name="Cunningham R."/>
            <person name="Davis J."/>
            <person name="Degroeve S."/>
            <person name="Dejardin A."/>
            <person name="Depamphilis C."/>
            <person name="Detter J."/>
            <person name="Dirks B."/>
            <person name="Dubchak I."/>
            <person name="Duplessis S."/>
            <person name="Ehlting J."/>
            <person name="Ellis B."/>
            <person name="Gendler K."/>
            <person name="Goodstein D."/>
            <person name="Gribskov M."/>
            <person name="Grimwood J."/>
            <person name="Groover A."/>
            <person name="Gunter L."/>
            <person name="Hamberger B."/>
            <person name="Heinze B."/>
            <person name="Helariutta Y."/>
            <person name="Henrissat B."/>
            <person name="Holligan D."/>
            <person name="Holt R."/>
            <person name="Huang W."/>
            <person name="Islam-Faridi N."/>
            <person name="Jones S."/>
            <person name="Jones-Rhoades M."/>
            <person name="Jorgensen R."/>
            <person name="Joshi C."/>
            <person name="Kangasjarvi J."/>
            <person name="Karlsson J."/>
            <person name="Kelleher C."/>
            <person name="Kirkpatrick R."/>
            <person name="Kirst M."/>
            <person name="Kohler A."/>
            <person name="Kalluri U."/>
            <person name="Larimer F."/>
            <person name="Leebens-Mack J."/>
            <person name="Leple J.C."/>
            <person name="Locascio P."/>
            <person name="Lou Y."/>
            <person name="Lucas S."/>
            <person name="Martin F."/>
            <person name="Montanini B."/>
            <person name="Napoli C."/>
            <person name="Nelson D.R."/>
            <person name="Nelson C."/>
            <person name="Nieminen K."/>
            <person name="Nilsson O."/>
            <person name="Pereda V."/>
            <person name="Peter G."/>
            <person name="Philippe R."/>
            <person name="Pilate G."/>
            <person name="Poliakov A."/>
            <person name="Razumovskaya J."/>
            <person name="Richardson P."/>
            <person name="Rinaldi C."/>
            <person name="Ritland K."/>
            <person name="Rouze P."/>
            <person name="Ryaboy D."/>
            <person name="Schmutz J."/>
            <person name="Schrader J."/>
            <person name="Segerman B."/>
            <person name="Shin H."/>
            <person name="Siddiqui A."/>
            <person name="Sterky F."/>
            <person name="Terry A."/>
            <person name="Tsai C.J."/>
            <person name="Uberbacher E."/>
            <person name="Unneberg P."/>
            <person name="Vahala J."/>
            <person name="Wall K."/>
            <person name="Wessler S."/>
            <person name="Yang G."/>
            <person name="Yin T."/>
            <person name="Douglas C."/>
            <person name="Marra M."/>
            <person name="Sandberg G."/>
            <person name="Van de Peer Y."/>
            <person name="Rokhsar D."/>
        </authorList>
    </citation>
    <scope>NUCLEOTIDE SEQUENCE [LARGE SCALE GENOMIC DNA]</scope>
    <source>
        <strain evidence="3">cv. Nisqually</strain>
    </source>
</reference>
<name>A0A2K2BIB9_POPTR</name>
<keyword evidence="3" id="KW-1185">Reference proteome</keyword>
<evidence type="ECO:0000256" key="1">
    <source>
        <dbReference type="SAM" id="Phobius"/>
    </source>
</evidence>
<keyword evidence="1" id="KW-0472">Membrane</keyword>
<keyword evidence="1" id="KW-1133">Transmembrane helix</keyword>
<dbReference type="AlphaFoldDB" id="A0A2K2BIB9"/>
<dbReference type="Proteomes" id="UP000006729">
    <property type="component" value="Chromosome 2"/>
</dbReference>
<gene>
    <name evidence="2" type="ORF">POPTR_002G135200</name>
</gene>
<accession>A0A2K2BIB9</accession>
<keyword evidence="1" id="KW-0812">Transmembrane</keyword>
<dbReference type="InParanoid" id="A0A2K2BIB9"/>
<evidence type="ECO:0000313" key="2">
    <source>
        <dbReference type="EMBL" id="PNT49528.1"/>
    </source>
</evidence>
<protein>
    <submittedName>
        <fullName evidence="2">Uncharacterized protein</fullName>
    </submittedName>
</protein>
<proteinExistence type="predicted"/>
<dbReference type="EMBL" id="CM009291">
    <property type="protein sequence ID" value="PNT49528.1"/>
    <property type="molecule type" value="Genomic_DNA"/>
</dbReference>
<evidence type="ECO:0000313" key="3">
    <source>
        <dbReference type="Proteomes" id="UP000006729"/>
    </source>
</evidence>